<dbReference type="Pfam" id="PF08275">
    <property type="entry name" value="DNAG_N"/>
    <property type="match status" value="1"/>
</dbReference>
<keyword evidence="9" id="KW-0460">Magnesium</keyword>
<evidence type="ECO:0000256" key="3">
    <source>
        <dbReference type="ARBA" id="ARBA00022679"/>
    </source>
</evidence>
<keyword evidence="6 12" id="KW-0479">Metal-binding</keyword>
<evidence type="ECO:0000256" key="15">
    <source>
        <dbReference type="SAM" id="MobiDB-lite"/>
    </source>
</evidence>
<dbReference type="AlphaFoldDB" id="A0AAW5WQS5"/>
<evidence type="ECO:0000256" key="7">
    <source>
        <dbReference type="ARBA" id="ARBA00022771"/>
    </source>
</evidence>
<evidence type="ECO:0000313" key="17">
    <source>
        <dbReference type="EMBL" id="MCZ3667056.1"/>
    </source>
</evidence>
<comment type="function">
    <text evidence="12 13">RNA polymerase that catalyzes the synthesis of short RNA molecules used as primers for DNA polymerase during DNA replication.</text>
</comment>
<comment type="subunit">
    <text evidence="12">Monomer. Interacts with DnaB.</text>
</comment>
<dbReference type="FunFam" id="3.90.580.10:FF:000001">
    <property type="entry name" value="DNA primase"/>
    <property type="match status" value="1"/>
</dbReference>
<evidence type="ECO:0000256" key="10">
    <source>
        <dbReference type="ARBA" id="ARBA00023125"/>
    </source>
</evidence>
<evidence type="ECO:0000256" key="9">
    <source>
        <dbReference type="ARBA" id="ARBA00022842"/>
    </source>
</evidence>
<dbReference type="NCBIfam" id="TIGR01391">
    <property type="entry name" value="dnaG"/>
    <property type="match status" value="1"/>
</dbReference>
<evidence type="ECO:0000256" key="14">
    <source>
        <dbReference type="PIRSR" id="PIRSR002811-1"/>
    </source>
</evidence>
<dbReference type="InterPro" id="IPR036977">
    <property type="entry name" value="DNA_primase_Znf_CHC2"/>
</dbReference>
<dbReference type="InterPro" id="IPR006171">
    <property type="entry name" value="TOPRIM_dom"/>
</dbReference>
<keyword evidence="7 12" id="KW-0863">Zinc-finger</keyword>
<dbReference type="Proteomes" id="UP001212401">
    <property type="component" value="Unassembled WGS sequence"/>
</dbReference>
<evidence type="ECO:0000256" key="6">
    <source>
        <dbReference type="ARBA" id="ARBA00022723"/>
    </source>
</evidence>
<keyword evidence="11 12" id="KW-0804">Transcription</keyword>
<dbReference type="GO" id="GO:0003677">
    <property type="term" value="F:DNA binding"/>
    <property type="evidence" value="ECO:0007669"/>
    <property type="project" value="UniProtKB-KW"/>
</dbReference>
<dbReference type="InterPro" id="IPR037068">
    <property type="entry name" value="DNA_primase_core_N_sf"/>
</dbReference>
<dbReference type="EMBL" id="JAKHPH010000003">
    <property type="protein sequence ID" value="MCZ3667056.1"/>
    <property type="molecule type" value="Genomic_DNA"/>
</dbReference>
<evidence type="ECO:0000256" key="4">
    <source>
        <dbReference type="ARBA" id="ARBA00022695"/>
    </source>
</evidence>
<reference evidence="17" key="1">
    <citation type="submission" date="2022-01" db="EMBL/GenBank/DDBJ databases">
        <title>VMRC isolate genome collection.</title>
        <authorList>
            <person name="France M."/>
            <person name="Rutt L."/>
            <person name="Humphrys M."/>
            <person name="Ravel J."/>
        </authorList>
    </citation>
    <scope>NUCLEOTIDE SEQUENCE</scope>
    <source>
        <strain evidence="17">C0048A1</strain>
    </source>
</reference>
<dbReference type="SMART" id="SM00493">
    <property type="entry name" value="TOPRIM"/>
    <property type="match status" value="1"/>
</dbReference>
<name>A0AAW5WQS5_9LACO</name>
<dbReference type="SUPFAM" id="SSF57783">
    <property type="entry name" value="Zinc beta-ribbon"/>
    <property type="match status" value="1"/>
</dbReference>
<dbReference type="RefSeq" id="WP_040531147.1">
    <property type="nucleotide sequence ID" value="NZ_CAJFIS010000002.1"/>
</dbReference>
<protein>
    <recommendedName>
        <fullName evidence="12 13">DNA primase</fullName>
        <ecNumber evidence="12">2.7.7.101</ecNumber>
    </recommendedName>
</protein>
<keyword evidence="3 12" id="KW-0808">Transferase</keyword>
<comment type="domain">
    <text evidence="12">Contains an N-terminal zinc-binding domain, a central core domain that contains the primase activity, and a C-terminal DnaB-binding domain.</text>
</comment>
<comment type="cofactor">
    <cofactor evidence="12 13 14">
        <name>Zn(2+)</name>
        <dbReference type="ChEBI" id="CHEBI:29105"/>
    </cofactor>
    <text evidence="12 13 14">Binds 1 zinc ion per monomer.</text>
</comment>
<dbReference type="SMART" id="SM00400">
    <property type="entry name" value="ZnF_CHCC"/>
    <property type="match status" value="1"/>
</dbReference>
<dbReference type="EC" id="2.7.7.101" evidence="12"/>
<dbReference type="HAMAP" id="MF_00974">
    <property type="entry name" value="DNA_primase_DnaG"/>
    <property type="match status" value="1"/>
</dbReference>
<evidence type="ECO:0000256" key="1">
    <source>
        <dbReference type="ARBA" id="ARBA00022478"/>
    </source>
</evidence>
<keyword evidence="1 12" id="KW-0240">DNA-directed RNA polymerase</keyword>
<dbReference type="GO" id="GO:0006269">
    <property type="term" value="P:DNA replication, synthesis of primer"/>
    <property type="evidence" value="ECO:0007669"/>
    <property type="project" value="UniProtKB-UniRule"/>
</dbReference>
<sequence>MARIPSEVIDRIRDSVDISDVIGHYVQLHQSGKGFVGLCPFHEEQTPSFSVNEQKQFFYCFGCGRGGNVFQFLMELKHIPFTEAVAEVAQLANVDLPSQYLNNGDRSIHQENNTPNGKLMVMHEEAAKLYHHILMNTPAGAQALKYLKGRGMTDELINDFNLGFAPEQRILKPFLEQKINDYQLLRKSGLFVEDNNGGLHDRFVDRVMFPLRNQNGRVIGFSGRVIGKVPADTPKYLNSPETPIFNKRRTLFNFDIARKEARGTSKIYLFEGFMDVISAYSAGAKNGVASMGTSLTEEQVGILGRAVRQVDICYDGDSAGQNAIDRAVTLFRDHQPQGMQLRVVQLPAGIDPDEYVQQNGADKFAKYLVDQEETPVDFYLRFYRLNKNLNNQTELISYLEQSLKLLATLSSSLEQDMYLTQLAKEFDLDKATLKSQLQDISRRLGGRKRHSQPASLPQNEGSSSGFSVGPGPASSPALQRNPIKRTELAEQLLLRYMFHDQEVWDHVAAINDFHFAHERYQTLYLLAESYFSEHGEYSAAGLMDYLKEDSLRSTLGQIEQLNVDDVVNMQLIDDCVQLIQEQIPLSQKIKELQSQIREASSLNNSELATQLTMKLIKLLKKQQELKAEETN</sequence>
<dbReference type="InterPro" id="IPR016136">
    <property type="entry name" value="DNA_helicase_N/primase_C"/>
</dbReference>
<evidence type="ECO:0000256" key="8">
    <source>
        <dbReference type="ARBA" id="ARBA00022833"/>
    </source>
</evidence>
<proteinExistence type="inferred from homology"/>
<dbReference type="GeneID" id="75082216"/>
<dbReference type="InterPro" id="IPR019475">
    <property type="entry name" value="DNA_primase_DnaB-bd"/>
</dbReference>
<dbReference type="GO" id="GO:1990077">
    <property type="term" value="C:primosome complex"/>
    <property type="evidence" value="ECO:0007669"/>
    <property type="project" value="UniProtKB-KW"/>
</dbReference>
<keyword evidence="10 12" id="KW-0238">DNA-binding</keyword>
<evidence type="ECO:0000256" key="5">
    <source>
        <dbReference type="ARBA" id="ARBA00022705"/>
    </source>
</evidence>
<feature type="zinc finger region" description="CHC2-type" evidence="12 14">
    <location>
        <begin position="39"/>
        <end position="63"/>
    </location>
</feature>
<organism evidence="17 18">
    <name type="scientific">Limosilactobacillus vaginalis</name>
    <dbReference type="NCBI Taxonomy" id="1633"/>
    <lineage>
        <taxon>Bacteria</taxon>
        <taxon>Bacillati</taxon>
        <taxon>Bacillota</taxon>
        <taxon>Bacilli</taxon>
        <taxon>Lactobacillales</taxon>
        <taxon>Lactobacillaceae</taxon>
        <taxon>Limosilactobacillus</taxon>
    </lineage>
</organism>
<dbReference type="Gene3D" id="3.90.980.10">
    <property type="entry name" value="DNA primase, catalytic core, N-terminal domain"/>
    <property type="match status" value="1"/>
</dbReference>
<feature type="region of interest" description="Disordered" evidence="15">
    <location>
        <begin position="444"/>
        <end position="481"/>
    </location>
</feature>
<comment type="similarity">
    <text evidence="12 13">Belongs to the DnaG primase family.</text>
</comment>
<evidence type="ECO:0000256" key="12">
    <source>
        <dbReference type="HAMAP-Rule" id="MF_00974"/>
    </source>
</evidence>
<comment type="catalytic activity">
    <reaction evidence="12">
        <text>ssDNA + n NTP = ssDNA/pppN(pN)n-1 hybrid + (n-1) diphosphate.</text>
        <dbReference type="EC" id="2.7.7.101"/>
    </reaction>
</comment>
<dbReference type="InterPro" id="IPR034151">
    <property type="entry name" value="TOPRIM_DnaG_bac"/>
</dbReference>
<dbReference type="Gene3D" id="1.10.860.10">
    <property type="entry name" value="DNAb Helicase, Chain A"/>
    <property type="match status" value="1"/>
</dbReference>
<evidence type="ECO:0000256" key="2">
    <source>
        <dbReference type="ARBA" id="ARBA00022515"/>
    </source>
</evidence>
<dbReference type="Pfam" id="PF10410">
    <property type="entry name" value="DnaB_bind"/>
    <property type="match status" value="1"/>
</dbReference>
<dbReference type="PANTHER" id="PTHR30313:SF2">
    <property type="entry name" value="DNA PRIMASE"/>
    <property type="match status" value="1"/>
</dbReference>
<dbReference type="PIRSF" id="PIRSF002811">
    <property type="entry name" value="DnaG"/>
    <property type="match status" value="1"/>
</dbReference>
<accession>A0AAW5WQS5</accession>
<dbReference type="InterPro" id="IPR002694">
    <property type="entry name" value="Znf_CHC2"/>
</dbReference>
<dbReference type="Pfam" id="PF01807">
    <property type="entry name" value="Zn_ribbon_DnaG"/>
    <property type="match status" value="1"/>
</dbReference>
<keyword evidence="4 12" id="KW-0548">Nucleotidyltransferase</keyword>
<gene>
    <name evidence="12 17" type="primary">dnaG</name>
    <name evidence="17" type="ORF">L2724_01985</name>
</gene>
<evidence type="ECO:0000256" key="13">
    <source>
        <dbReference type="PIRNR" id="PIRNR002811"/>
    </source>
</evidence>
<dbReference type="Pfam" id="PF13155">
    <property type="entry name" value="Toprim_2"/>
    <property type="match status" value="1"/>
</dbReference>
<comment type="caution">
    <text evidence="17">The sequence shown here is derived from an EMBL/GenBank/DDBJ whole genome shotgun (WGS) entry which is preliminary data.</text>
</comment>
<feature type="compositionally biased region" description="Low complexity" evidence="15">
    <location>
        <begin position="461"/>
        <end position="476"/>
    </location>
</feature>
<dbReference type="CDD" id="cd03364">
    <property type="entry name" value="TOPRIM_DnaG_primases"/>
    <property type="match status" value="1"/>
</dbReference>
<dbReference type="GO" id="GO:0000428">
    <property type="term" value="C:DNA-directed RNA polymerase complex"/>
    <property type="evidence" value="ECO:0007669"/>
    <property type="project" value="UniProtKB-KW"/>
</dbReference>
<dbReference type="InterPro" id="IPR006295">
    <property type="entry name" value="DNA_primase_DnaG"/>
</dbReference>
<dbReference type="GO" id="GO:0005737">
    <property type="term" value="C:cytoplasm"/>
    <property type="evidence" value="ECO:0007669"/>
    <property type="project" value="TreeGrafter"/>
</dbReference>
<dbReference type="InterPro" id="IPR030846">
    <property type="entry name" value="DnaG_bac"/>
</dbReference>
<dbReference type="PANTHER" id="PTHR30313">
    <property type="entry name" value="DNA PRIMASE"/>
    <property type="match status" value="1"/>
</dbReference>
<dbReference type="GO" id="GO:0008270">
    <property type="term" value="F:zinc ion binding"/>
    <property type="evidence" value="ECO:0007669"/>
    <property type="project" value="UniProtKB-UniRule"/>
</dbReference>
<dbReference type="InterPro" id="IPR013264">
    <property type="entry name" value="DNAG_N"/>
</dbReference>
<feature type="domain" description="Toprim" evidence="16">
    <location>
        <begin position="265"/>
        <end position="346"/>
    </location>
</feature>
<keyword evidence="5 12" id="KW-0235">DNA replication</keyword>
<evidence type="ECO:0000256" key="11">
    <source>
        <dbReference type="ARBA" id="ARBA00023163"/>
    </source>
</evidence>
<evidence type="ECO:0000259" key="16">
    <source>
        <dbReference type="PROSITE" id="PS50880"/>
    </source>
</evidence>
<evidence type="ECO:0000313" key="18">
    <source>
        <dbReference type="Proteomes" id="UP001212401"/>
    </source>
</evidence>
<dbReference type="Gene3D" id="3.90.580.10">
    <property type="entry name" value="Zinc finger, CHC2-type domain"/>
    <property type="match status" value="1"/>
</dbReference>
<dbReference type="SUPFAM" id="SSF56731">
    <property type="entry name" value="DNA primase core"/>
    <property type="match status" value="1"/>
</dbReference>
<dbReference type="InterPro" id="IPR050219">
    <property type="entry name" value="DnaG_primase"/>
</dbReference>
<dbReference type="Gene3D" id="3.40.1360.10">
    <property type="match status" value="1"/>
</dbReference>
<dbReference type="PROSITE" id="PS50880">
    <property type="entry name" value="TOPRIM"/>
    <property type="match status" value="1"/>
</dbReference>
<keyword evidence="2 12" id="KW-0639">Primosome</keyword>
<dbReference type="GO" id="GO:0003899">
    <property type="term" value="F:DNA-directed RNA polymerase activity"/>
    <property type="evidence" value="ECO:0007669"/>
    <property type="project" value="UniProtKB-UniRule"/>
</dbReference>
<keyword evidence="8 12" id="KW-0862">Zinc</keyword>